<proteinExistence type="inferred from homology"/>
<organism evidence="9 10">
    <name type="scientific">Laetiporus sulphureus 93-53</name>
    <dbReference type="NCBI Taxonomy" id="1314785"/>
    <lineage>
        <taxon>Eukaryota</taxon>
        <taxon>Fungi</taxon>
        <taxon>Dikarya</taxon>
        <taxon>Basidiomycota</taxon>
        <taxon>Agaricomycotina</taxon>
        <taxon>Agaricomycetes</taxon>
        <taxon>Polyporales</taxon>
        <taxon>Laetiporus</taxon>
    </lineage>
</organism>
<dbReference type="GeneID" id="63825474"/>
<dbReference type="PROSITE" id="PS50879">
    <property type="entry name" value="RNASE_H_1"/>
    <property type="match status" value="1"/>
</dbReference>
<dbReference type="RefSeq" id="XP_040766441.1">
    <property type="nucleotide sequence ID" value="XM_040908445.1"/>
</dbReference>
<dbReference type="AlphaFoldDB" id="A0A165FB56"/>
<accession>A0A165FB56</accession>
<gene>
    <name evidence="9" type="ORF">LAESUDRAFT_723610</name>
</gene>
<evidence type="ECO:0000256" key="3">
    <source>
        <dbReference type="ARBA" id="ARBA00012180"/>
    </source>
</evidence>
<sequence length="165" mass="18275">MSSERLFHVCKGCGPHVDSIFVSCSKCKRFLVPCGNQKKDQCCHHHRVIFTDGACSSNGKQGATAGLGIAIGSKGSEQDQWSIPVDDVVDANGRRTSQRAELLAAIYGLRLVGSHDRDTLCPAERGSKYLYWIIATDSQYVVKGMTEWFDNWKVRSMLVLSCFLL</sequence>
<evidence type="ECO:0000256" key="2">
    <source>
        <dbReference type="ARBA" id="ARBA00005300"/>
    </source>
</evidence>
<reference evidence="9 10" key="1">
    <citation type="journal article" date="2016" name="Mol. Biol. Evol.">
        <title>Comparative Genomics of Early-Diverging Mushroom-Forming Fungi Provides Insights into the Origins of Lignocellulose Decay Capabilities.</title>
        <authorList>
            <person name="Nagy L.G."/>
            <person name="Riley R."/>
            <person name="Tritt A."/>
            <person name="Adam C."/>
            <person name="Daum C."/>
            <person name="Floudas D."/>
            <person name="Sun H."/>
            <person name="Yadav J.S."/>
            <person name="Pangilinan J."/>
            <person name="Larsson K.H."/>
            <person name="Matsuura K."/>
            <person name="Barry K."/>
            <person name="Labutti K."/>
            <person name="Kuo R."/>
            <person name="Ohm R.A."/>
            <person name="Bhattacharya S.S."/>
            <person name="Shirouzu T."/>
            <person name="Yoshinaga Y."/>
            <person name="Martin F.M."/>
            <person name="Grigoriev I.V."/>
            <person name="Hibbett D.S."/>
        </authorList>
    </citation>
    <scope>NUCLEOTIDE SEQUENCE [LARGE SCALE GENOMIC DNA]</scope>
    <source>
        <strain evidence="9 10">93-53</strain>
    </source>
</reference>
<dbReference type="Gene3D" id="3.30.420.10">
    <property type="entry name" value="Ribonuclease H-like superfamily/Ribonuclease H"/>
    <property type="match status" value="1"/>
</dbReference>
<dbReference type="PANTHER" id="PTHR10642">
    <property type="entry name" value="RIBONUCLEASE H1"/>
    <property type="match status" value="1"/>
</dbReference>
<dbReference type="STRING" id="1314785.A0A165FB56"/>
<dbReference type="InterPro" id="IPR036397">
    <property type="entry name" value="RNaseH_sf"/>
</dbReference>
<feature type="domain" description="RNase H type-1" evidence="8">
    <location>
        <begin position="43"/>
        <end position="165"/>
    </location>
</feature>
<dbReference type="GO" id="GO:0003676">
    <property type="term" value="F:nucleic acid binding"/>
    <property type="evidence" value="ECO:0007669"/>
    <property type="project" value="InterPro"/>
</dbReference>
<evidence type="ECO:0000313" key="10">
    <source>
        <dbReference type="Proteomes" id="UP000076871"/>
    </source>
</evidence>
<comment type="similarity">
    <text evidence="2">Belongs to the RNase H family.</text>
</comment>
<dbReference type="OrthoDB" id="407198at2759"/>
<protein>
    <recommendedName>
        <fullName evidence="3">ribonuclease H</fullName>
        <ecNumber evidence="3">3.1.26.4</ecNumber>
    </recommendedName>
</protein>
<keyword evidence="4" id="KW-0540">Nuclease</keyword>
<dbReference type="InterPro" id="IPR012337">
    <property type="entry name" value="RNaseH-like_sf"/>
</dbReference>
<dbReference type="GO" id="GO:0004523">
    <property type="term" value="F:RNA-DNA hybrid ribonuclease activity"/>
    <property type="evidence" value="ECO:0007669"/>
    <property type="project" value="UniProtKB-EC"/>
</dbReference>
<dbReference type="GO" id="GO:0046872">
    <property type="term" value="F:metal ion binding"/>
    <property type="evidence" value="ECO:0007669"/>
    <property type="project" value="UniProtKB-KW"/>
</dbReference>
<name>A0A165FB56_9APHY</name>
<evidence type="ECO:0000313" key="9">
    <source>
        <dbReference type="EMBL" id="KZT08701.1"/>
    </source>
</evidence>
<dbReference type="InParanoid" id="A0A165FB56"/>
<dbReference type="InterPro" id="IPR002156">
    <property type="entry name" value="RNaseH_domain"/>
</dbReference>
<keyword evidence="6" id="KW-0255">Endonuclease</keyword>
<dbReference type="Pfam" id="PF00075">
    <property type="entry name" value="RNase_H"/>
    <property type="match status" value="1"/>
</dbReference>
<dbReference type="EC" id="3.1.26.4" evidence="3"/>
<comment type="catalytic activity">
    <reaction evidence="1">
        <text>Endonucleolytic cleavage to 5'-phosphomonoester.</text>
        <dbReference type="EC" id="3.1.26.4"/>
    </reaction>
</comment>
<evidence type="ECO:0000259" key="8">
    <source>
        <dbReference type="PROSITE" id="PS50879"/>
    </source>
</evidence>
<keyword evidence="5" id="KW-0479">Metal-binding</keyword>
<dbReference type="InterPro" id="IPR050092">
    <property type="entry name" value="RNase_H"/>
</dbReference>
<evidence type="ECO:0000256" key="6">
    <source>
        <dbReference type="ARBA" id="ARBA00022759"/>
    </source>
</evidence>
<evidence type="ECO:0000256" key="1">
    <source>
        <dbReference type="ARBA" id="ARBA00000077"/>
    </source>
</evidence>
<keyword evidence="10" id="KW-1185">Reference proteome</keyword>
<evidence type="ECO:0000256" key="4">
    <source>
        <dbReference type="ARBA" id="ARBA00022722"/>
    </source>
</evidence>
<dbReference type="PANTHER" id="PTHR10642:SF26">
    <property type="entry name" value="RIBONUCLEASE H1"/>
    <property type="match status" value="1"/>
</dbReference>
<keyword evidence="7" id="KW-0378">Hydrolase</keyword>
<dbReference type="EMBL" id="KV427614">
    <property type="protein sequence ID" value="KZT08701.1"/>
    <property type="molecule type" value="Genomic_DNA"/>
</dbReference>
<dbReference type="SUPFAM" id="SSF53098">
    <property type="entry name" value="Ribonuclease H-like"/>
    <property type="match status" value="1"/>
</dbReference>
<dbReference type="Proteomes" id="UP000076871">
    <property type="component" value="Unassembled WGS sequence"/>
</dbReference>
<evidence type="ECO:0000256" key="7">
    <source>
        <dbReference type="ARBA" id="ARBA00022801"/>
    </source>
</evidence>
<evidence type="ECO:0000256" key="5">
    <source>
        <dbReference type="ARBA" id="ARBA00022723"/>
    </source>
</evidence>
<dbReference type="GO" id="GO:0043137">
    <property type="term" value="P:DNA replication, removal of RNA primer"/>
    <property type="evidence" value="ECO:0007669"/>
    <property type="project" value="TreeGrafter"/>
</dbReference>